<dbReference type="EMBL" id="JACJQT010000078">
    <property type="protein sequence ID" value="MBD2280872.1"/>
    <property type="molecule type" value="Genomic_DNA"/>
</dbReference>
<dbReference type="RefSeq" id="WP_190384249.1">
    <property type="nucleotide sequence ID" value="NZ_JACJQT010000078.1"/>
</dbReference>
<accession>A0ABR8C201</accession>
<name>A0ABR8C201_APHFL</name>
<keyword evidence="3" id="KW-1185">Reference proteome</keyword>
<evidence type="ECO:0000256" key="1">
    <source>
        <dbReference type="SAM" id="MobiDB-lite"/>
    </source>
</evidence>
<dbReference type="Proteomes" id="UP000606721">
    <property type="component" value="Unassembled WGS sequence"/>
</dbReference>
<protein>
    <submittedName>
        <fullName evidence="2">Uncharacterized protein</fullName>
    </submittedName>
</protein>
<organism evidence="2 3">
    <name type="scientific">Aphanizomenon flos-aquae FACHB-1040</name>
    <dbReference type="NCBI Taxonomy" id="2692887"/>
    <lineage>
        <taxon>Bacteria</taxon>
        <taxon>Bacillati</taxon>
        <taxon>Cyanobacteriota</taxon>
        <taxon>Cyanophyceae</taxon>
        <taxon>Nostocales</taxon>
        <taxon>Aphanizomenonaceae</taxon>
        <taxon>Aphanizomenon</taxon>
    </lineage>
</organism>
<evidence type="ECO:0000313" key="3">
    <source>
        <dbReference type="Proteomes" id="UP000606721"/>
    </source>
</evidence>
<proteinExistence type="predicted"/>
<feature type="region of interest" description="Disordered" evidence="1">
    <location>
        <begin position="1"/>
        <end position="20"/>
    </location>
</feature>
<reference evidence="2 3" key="1">
    <citation type="journal article" date="2020" name="ISME J.">
        <title>Comparative genomics reveals insights into cyanobacterial evolution and habitat adaptation.</title>
        <authorList>
            <person name="Chen M.Y."/>
            <person name="Teng W.K."/>
            <person name="Zhao L."/>
            <person name="Hu C.X."/>
            <person name="Zhou Y.K."/>
            <person name="Han B.P."/>
            <person name="Song L.R."/>
            <person name="Shu W.S."/>
        </authorList>
    </citation>
    <scope>NUCLEOTIDE SEQUENCE [LARGE SCALE GENOMIC DNA]</scope>
    <source>
        <strain evidence="2 3">FACHB-1040</strain>
    </source>
</reference>
<gene>
    <name evidence="2" type="ORF">H6F99_22120</name>
</gene>
<comment type="caution">
    <text evidence="2">The sequence shown here is derived from an EMBL/GenBank/DDBJ whole genome shotgun (WGS) entry which is preliminary data.</text>
</comment>
<sequence>MLDTKAAALPESSLGNKTGKTMNLPNGTIVYEQELIVCRASDCTGLGRGMHRGFVHVDWRAGGRVVFDYPFYNYKICQALPL</sequence>
<evidence type="ECO:0000313" key="2">
    <source>
        <dbReference type="EMBL" id="MBD2280872.1"/>
    </source>
</evidence>